<proteinExistence type="predicted"/>
<comment type="caution">
    <text evidence="1">The sequence shown here is derived from an EMBL/GenBank/DDBJ whole genome shotgun (WGS) entry which is preliminary data.</text>
</comment>
<dbReference type="Proteomes" id="UP001060085">
    <property type="component" value="Linkage Group LG05"/>
</dbReference>
<sequence length="439" mass="48339">MGGTGTPEKTHEIMDIDLSLNLDPQQHQEEDKTPAAAATEEADHQKKSSQELSVLQMEMSRMKEENKVLRKAVEETMKDYHDLQIKFASHVQQNSLTCYKDDPKSFLWLINGNGRDRLRPSQQDTKSRRILPPTPEANSQDQDQDKDNNDSKGNDQLGLSLTLQSSSSSMSKKDGEEDASDEGLQNKLQMKSIMNHAAASASPPNRKARVSVRARCETATMNDGCQWRKYGQKIAKGNPCPRAYYRCTVAPGCPVRKQVQRCLEDMSILITTYEGTHNHPLPVGATAMASTATATAPPPPAASFMLLDSSNYGISNFNLHQSPLLFPYHNNNNSPISSYPNSSNKGDIVLDLTNSNHAPPHHHTQQFPSSSSSNSWNNNNNNNIDEGNHNNSNKLLLGAENVGAITSDPKFRVAVAAAISSLINNNNKKENYQNGTPTS</sequence>
<evidence type="ECO:0000313" key="2">
    <source>
        <dbReference type="Proteomes" id="UP001060085"/>
    </source>
</evidence>
<protein>
    <submittedName>
        <fullName evidence="1">Uncharacterized protein</fullName>
    </submittedName>
</protein>
<organism evidence="1 2">
    <name type="scientific">Catharanthus roseus</name>
    <name type="common">Madagascar periwinkle</name>
    <name type="synonym">Vinca rosea</name>
    <dbReference type="NCBI Taxonomy" id="4058"/>
    <lineage>
        <taxon>Eukaryota</taxon>
        <taxon>Viridiplantae</taxon>
        <taxon>Streptophyta</taxon>
        <taxon>Embryophyta</taxon>
        <taxon>Tracheophyta</taxon>
        <taxon>Spermatophyta</taxon>
        <taxon>Magnoliopsida</taxon>
        <taxon>eudicotyledons</taxon>
        <taxon>Gunneridae</taxon>
        <taxon>Pentapetalae</taxon>
        <taxon>asterids</taxon>
        <taxon>lamiids</taxon>
        <taxon>Gentianales</taxon>
        <taxon>Apocynaceae</taxon>
        <taxon>Rauvolfioideae</taxon>
        <taxon>Vinceae</taxon>
        <taxon>Catharanthinae</taxon>
        <taxon>Catharanthus</taxon>
    </lineage>
</organism>
<reference evidence="2" key="1">
    <citation type="journal article" date="2023" name="Nat. Plants">
        <title>Single-cell RNA sequencing provides a high-resolution roadmap for understanding the multicellular compartmentation of specialized metabolism.</title>
        <authorList>
            <person name="Sun S."/>
            <person name="Shen X."/>
            <person name="Li Y."/>
            <person name="Li Y."/>
            <person name="Wang S."/>
            <person name="Li R."/>
            <person name="Zhang H."/>
            <person name="Shen G."/>
            <person name="Guo B."/>
            <person name="Wei J."/>
            <person name="Xu J."/>
            <person name="St-Pierre B."/>
            <person name="Chen S."/>
            <person name="Sun C."/>
        </authorList>
    </citation>
    <scope>NUCLEOTIDE SEQUENCE [LARGE SCALE GENOMIC DNA]</scope>
</reference>
<name>A0ACC0AN99_CATRO</name>
<evidence type="ECO:0000313" key="1">
    <source>
        <dbReference type="EMBL" id="KAI5661487.1"/>
    </source>
</evidence>
<gene>
    <name evidence="1" type="ORF">M9H77_20810</name>
</gene>
<keyword evidence="2" id="KW-1185">Reference proteome</keyword>
<dbReference type="EMBL" id="CM044705">
    <property type="protein sequence ID" value="KAI5661487.1"/>
    <property type="molecule type" value="Genomic_DNA"/>
</dbReference>
<accession>A0ACC0AN99</accession>